<sequence length="875" mass="97363">MPLRNVLSPLNQTESVQSKNAALKDASNLKPNEHPSKERNATVDLVTQNFRHRRKKRSAKRTTKKSKQPVTDENQNIFLENTAVNKNYKDAAPTTPSAKRTQLLDNKLLLTKRKVALHDFNATNVSPSSVPTTGGKVFSVKKRKLVGSKTVATMRTDEEPVQKLSESQLKIMSRHYEEAAIPQTPKKQHLVIDESSPSSTVVTPKRPSSYAQRPPEPESPLAHRQKSLTPLSSSALESVDLSKLEPRPTKPLLFQTCHKIWPHGLVPDITVTDIKPLSVMLKERLARAKSKVFTSQKKSITRYTIPTFSHTTHKPGDSDTTIGNAKNFFSRHPKSRTASAPRAQEHERIHRVEATKSIFSPLPDNDFNAMELVTDANGRMSIVVTPRSKLPRRHINLPAHISKQQATHILSAVVATPTDNDSSLSSLPFEDECPQTPSPKSSRRLNSKVITDDFDYTCAHCHKQYKNLRGLTYHAERCKSRNTLQKKKKKNLYKAAKSDDDESDTEEWRDAVTNCICAGLHDDDEEESGPMVQCDKCESWLHLDCIGLDEDHLEEEYFCPRCKGDYVSPTASCHRSTGGKTVAGALEAQLKLQARLKKIKAKQSGNRSLLDRFVQEANNAYLETRMKQRKLHIGLEDEEDVDTDEDTTAFDENRPLDECETSVFVEEQNDNSPPALHVWEGFSLNVSPDPHHVWGPHSDAFNLSQASDFFLDDEALNASLSQDTLPVSSVSNNCLPAPPPLSAESSDFGHITTPADMVALSLKQQQQPSSDIYMGSLIDDDDVGTSFASPMTDGEDRHWNPMIKASPYLYMDDTDAITPFALKMGDAGYFDLSSALPLNTDATAALDTWLVTGDNGDVVTDALEQDFDGLINLDA</sequence>
<gene>
    <name evidence="7" type="ORF">K450DRAFT_257597</name>
</gene>
<proteinExistence type="predicted"/>
<dbReference type="InterPro" id="IPR011011">
    <property type="entry name" value="Znf_FYVE_PHD"/>
</dbReference>
<keyword evidence="3" id="KW-0862">Zinc</keyword>
<evidence type="ECO:0000259" key="6">
    <source>
        <dbReference type="PROSITE" id="PS50016"/>
    </source>
</evidence>
<feature type="compositionally biased region" description="Polar residues" evidence="5">
    <location>
        <begin position="227"/>
        <end position="236"/>
    </location>
</feature>
<dbReference type="InterPro" id="IPR013083">
    <property type="entry name" value="Znf_RING/FYVE/PHD"/>
</dbReference>
<dbReference type="Gene3D" id="3.30.40.10">
    <property type="entry name" value="Zinc/RING finger domain, C3HC4 (zinc finger)"/>
    <property type="match status" value="1"/>
</dbReference>
<feature type="domain" description="PHD-type" evidence="6">
    <location>
        <begin position="512"/>
        <end position="565"/>
    </location>
</feature>
<evidence type="ECO:0000256" key="5">
    <source>
        <dbReference type="SAM" id="MobiDB-lite"/>
    </source>
</evidence>
<feature type="compositionally biased region" description="Basic residues" evidence="5">
    <location>
        <begin position="50"/>
        <end position="67"/>
    </location>
</feature>
<dbReference type="Pfam" id="PF00628">
    <property type="entry name" value="PHD"/>
    <property type="match status" value="1"/>
</dbReference>
<dbReference type="AlphaFoldDB" id="A0AAD5E410"/>
<name>A0AAD5E410_UMBRA</name>
<dbReference type="GO" id="GO:0008270">
    <property type="term" value="F:zinc ion binding"/>
    <property type="evidence" value="ECO:0007669"/>
    <property type="project" value="UniProtKB-KW"/>
</dbReference>
<dbReference type="InterPro" id="IPR019786">
    <property type="entry name" value="Zinc_finger_PHD-type_CS"/>
</dbReference>
<feature type="region of interest" description="Disordered" evidence="5">
    <location>
        <begin position="420"/>
        <end position="445"/>
    </location>
</feature>
<keyword evidence="8" id="KW-1185">Reference proteome</keyword>
<feature type="region of interest" description="Disordered" evidence="5">
    <location>
        <begin position="180"/>
        <end position="242"/>
    </location>
</feature>
<dbReference type="Proteomes" id="UP001206595">
    <property type="component" value="Unassembled WGS sequence"/>
</dbReference>
<feature type="compositionally biased region" description="Polar residues" evidence="5">
    <location>
        <begin position="68"/>
        <end position="78"/>
    </location>
</feature>
<dbReference type="PROSITE" id="PS50016">
    <property type="entry name" value="ZF_PHD_2"/>
    <property type="match status" value="1"/>
</dbReference>
<evidence type="ECO:0000313" key="7">
    <source>
        <dbReference type="EMBL" id="KAI8576297.1"/>
    </source>
</evidence>
<comment type="caution">
    <text evidence="7">The sequence shown here is derived from an EMBL/GenBank/DDBJ whole genome shotgun (WGS) entry which is preliminary data.</text>
</comment>
<reference evidence="7" key="2">
    <citation type="journal article" date="2022" name="Proc. Natl. Acad. Sci. U.S.A.">
        <title>Diploid-dominant life cycles characterize the early evolution of Fungi.</title>
        <authorList>
            <person name="Amses K.R."/>
            <person name="Simmons D.R."/>
            <person name="Longcore J.E."/>
            <person name="Mondo S.J."/>
            <person name="Seto K."/>
            <person name="Jeronimo G.H."/>
            <person name="Bonds A.E."/>
            <person name="Quandt C.A."/>
            <person name="Davis W.J."/>
            <person name="Chang Y."/>
            <person name="Federici B.A."/>
            <person name="Kuo A."/>
            <person name="LaButti K."/>
            <person name="Pangilinan J."/>
            <person name="Andreopoulos W."/>
            <person name="Tritt A."/>
            <person name="Riley R."/>
            <person name="Hundley H."/>
            <person name="Johnson J."/>
            <person name="Lipzen A."/>
            <person name="Barry K."/>
            <person name="Lang B.F."/>
            <person name="Cuomo C.A."/>
            <person name="Buchler N.E."/>
            <person name="Grigoriev I.V."/>
            <person name="Spatafora J.W."/>
            <person name="Stajich J.E."/>
            <person name="James T.Y."/>
        </authorList>
    </citation>
    <scope>NUCLEOTIDE SEQUENCE</scope>
    <source>
        <strain evidence="7">AG</strain>
    </source>
</reference>
<dbReference type="InterPro" id="IPR019787">
    <property type="entry name" value="Znf_PHD-finger"/>
</dbReference>
<accession>A0AAD5E410</accession>
<evidence type="ECO:0000256" key="1">
    <source>
        <dbReference type="ARBA" id="ARBA00022723"/>
    </source>
</evidence>
<dbReference type="RefSeq" id="XP_051441301.1">
    <property type="nucleotide sequence ID" value="XM_051591695.1"/>
</dbReference>
<organism evidence="7 8">
    <name type="scientific">Umbelopsis ramanniana AG</name>
    <dbReference type="NCBI Taxonomy" id="1314678"/>
    <lineage>
        <taxon>Eukaryota</taxon>
        <taxon>Fungi</taxon>
        <taxon>Fungi incertae sedis</taxon>
        <taxon>Mucoromycota</taxon>
        <taxon>Mucoromycotina</taxon>
        <taxon>Umbelopsidomycetes</taxon>
        <taxon>Umbelopsidales</taxon>
        <taxon>Umbelopsidaceae</taxon>
        <taxon>Umbelopsis</taxon>
    </lineage>
</organism>
<evidence type="ECO:0000313" key="8">
    <source>
        <dbReference type="Proteomes" id="UP001206595"/>
    </source>
</evidence>
<dbReference type="EMBL" id="MU620958">
    <property type="protein sequence ID" value="KAI8576297.1"/>
    <property type="molecule type" value="Genomic_DNA"/>
</dbReference>
<reference evidence="7" key="1">
    <citation type="submission" date="2021-06" db="EMBL/GenBank/DDBJ databases">
        <authorList>
            <consortium name="DOE Joint Genome Institute"/>
            <person name="Mondo S.J."/>
            <person name="Amses K.R."/>
            <person name="Simmons D.R."/>
            <person name="Longcore J.E."/>
            <person name="Seto K."/>
            <person name="Alves G.H."/>
            <person name="Bonds A.E."/>
            <person name="Quandt C.A."/>
            <person name="Davis W.J."/>
            <person name="Chang Y."/>
            <person name="Letcher P.M."/>
            <person name="Powell M.J."/>
            <person name="Kuo A."/>
            <person name="Labutti K."/>
            <person name="Pangilinan J."/>
            <person name="Andreopoulos W."/>
            <person name="Tritt A."/>
            <person name="Riley R."/>
            <person name="Hundley H."/>
            <person name="Johnson J."/>
            <person name="Lipzen A."/>
            <person name="Barry K."/>
            <person name="Berbee M.L."/>
            <person name="Buchler N.E."/>
            <person name="Grigoriev I.V."/>
            <person name="Spatafora J.W."/>
            <person name="Stajich J.E."/>
            <person name="James T.Y."/>
        </authorList>
    </citation>
    <scope>NUCLEOTIDE SEQUENCE</scope>
    <source>
        <strain evidence="7">AG</strain>
    </source>
</reference>
<dbReference type="SMART" id="SM00249">
    <property type="entry name" value="PHD"/>
    <property type="match status" value="1"/>
</dbReference>
<feature type="compositionally biased region" description="Polar residues" evidence="5">
    <location>
        <begin position="8"/>
        <end position="20"/>
    </location>
</feature>
<protein>
    <recommendedName>
        <fullName evidence="6">PHD-type domain-containing protein</fullName>
    </recommendedName>
</protein>
<feature type="region of interest" description="Disordered" evidence="5">
    <location>
        <begin position="1"/>
        <end position="78"/>
    </location>
</feature>
<evidence type="ECO:0000256" key="2">
    <source>
        <dbReference type="ARBA" id="ARBA00022771"/>
    </source>
</evidence>
<keyword evidence="1" id="KW-0479">Metal-binding</keyword>
<dbReference type="SUPFAM" id="SSF57903">
    <property type="entry name" value="FYVE/PHD zinc finger"/>
    <property type="match status" value="1"/>
</dbReference>
<dbReference type="PROSITE" id="PS01359">
    <property type="entry name" value="ZF_PHD_1"/>
    <property type="match status" value="1"/>
</dbReference>
<dbReference type="GeneID" id="75917038"/>
<evidence type="ECO:0000256" key="4">
    <source>
        <dbReference type="PROSITE-ProRule" id="PRU00146"/>
    </source>
</evidence>
<feature type="compositionally biased region" description="Basic and acidic residues" evidence="5">
    <location>
        <begin position="31"/>
        <end position="41"/>
    </location>
</feature>
<keyword evidence="2 4" id="KW-0863">Zinc-finger</keyword>
<evidence type="ECO:0000256" key="3">
    <source>
        <dbReference type="ARBA" id="ARBA00022833"/>
    </source>
</evidence>
<dbReference type="InterPro" id="IPR001965">
    <property type="entry name" value="Znf_PHD"/>
</dbReference>